<organism evidence="2 3">
    <name type="scientific">Ramazzottius varieornatus</name>
    <name type="common">Water bear</name>
    <name type="synonym">Tardigrade</name>
    <dbReference type="NCBI Taxonomy" id="947166"/>
    <lineage>
        <taxon>Eukaryota</taxon>
        <taxon>Metazoa</taxon>
        <taxon>Ecdysozoa</taxon>
        <taxon>Tardigrada</taxon>
        <taxon>Eutardigrada</taxon>
        <taxon>Parachela</taxon>
        <taxon>Hypsibioidea</taxon>
        <taxon>Ramazzottiidae</taxon>
        <taxon>Ramazzottius</taxon>
    </lineage>
</organism>
<evidence type="ECO:0000313" key="2">
    <source>
        <dbReference type="EMBL" id="GAU94066.1"/>
    </source>
</evidence>
<accession>A0A1D1UWQ0</accession>
<sequence length="306" mass="34544">MHGSLQESAGTTIYRVPDRPRKCSADCLVILFLGNLLDAVIGMTVMGSLTGKLFRELSFILLALVILRNTSAAPYTSYFRNSGLLRRTPRAYVEPYWMNPCGDSSPKSLDTAPQSSQNKVEIFDSGSFKHHFQAIRNYAEALYKQIQHLKTQKEDGDPYLKHQIHLFELAKFPQPPERNLEKMVVFEPESGLKLTYRLLQYIAVHLASTDADENLYYGLDLEALDEIQRGPAGLQVLMCSVRMAMNQAGIEPDPAVAQELKSIDISSIQDSSRRNLRDILRLDGSAKILNFVFQLFGSFHQRSARK</sequence>
<evidence type="ECO:0000256" key="1">
    <source>
        <dbReference type="SAM" id="Phobius"/>
    </source>
</evidence>
<proteinExistence type="predicted"/>
<gene>
    <name evidence="2" type="primary">RvY_05907-1</name>
    <name evidence="2" type="synonym">RvY_05907.1</name>
    <name evidence="2" type="ORF">RvY_05907</name>
</gene>
<evidence type="ECO:0000313" key="3">
    <source>
        <dbReference type="Proteomes" id="UP000186922"/>
    </source>
</evidence>
<keyword evidence="3" id="KW-1185">Reference proteome</keyword>
<protein>
    <submittedName>
        <fullName evidence="2">Uncharacterized protein</fullName>
    </submittedName>
</protein>
<name>A0A1D1UWQ0_RAMVA</name>
<reference evidence="2 3" key="1">
    <citation type="journal article" date="2016" name="Nat. Commun.">
        <title>Extremotolerant tardigrade genome and improved radiotolerance of human cultured cells by tardigrade-unique protein.</title>
        <authorList>
            <person name="Hashimoto T."/>
            <person name="Horikawa D.D."/>
            <person name="Saito Y."/>
            <person name="Kuwahara H."/>
            <person name="Kozuka-Hata H."/>
            <person name="Shin-I T."/>
            <person name="Minakuchi Y."/>
            <person name="Ohishi K."/>
            <person name="Motoyama A."/>
            <person name="Aizu T."/>
            <person name="Enomoto A."/>
            <person name="Kondo K."/>
            <person name="Tanaka S."/>
            <person name="Hara Y."/>
            <person name="Koshikawa S."/>
            <person name="Sagara H."/>
            <person name="Miura T."/>
            <person name="Yokobori S."/>
            <person name="Miyagawa K."/>
            <person name="Suzuki Y."/>
            <person name="Kubo T."/>
            <person name="Oyama M."/>
            <person name="Kohara Y."/>
            <person name="Fujiyama A."/>
            <person name="Arakawa K."/>
            <person name="Katayama T."/>
            <person name="Toyoda A."/>
            <person name="Kunieda T."/>
        </authorList>
    </citation>
    <scope>NUCLEOTIDE SEQUENCE [LARGE SCALE GENOMIC DNA]</scope>
    <source>
        <strain evidence="2 3">YOKOZUNA-1</strain>
    </source>
</reference>
<keyword evidence="1" id="KW-0472">Membrane</keyword>
<dbReference type="EMBL" id="BDGG01000002">
    <property type="protein sequence ID" value="GAU94066.1"/>
    <property type="molecule type" value="Genomic_DNA"/>
</dbReference>
<dbReference type="Proteomes" id="UP000186922">
    <property type="component" value="Unassembled WGS sequence"/>
</dbReference>
<keyword evidence="1" id="KW-0812">Transmembrane</keyword>
<dbReference type="OrthoDB" id="10061732at2759"/>
<comment type="caution">
    <text evidence="2">The sequence shown here is derived from an EMBL/GenBank/DDBJ whole genome shotgun (WGS) entry which is preliminary data.</text>
</comment>
<feature type="transmembrane region" description="Helical" evidence="1">
    <location>
        <begin position="28"/>
        <end position="51"/>
    </location>
</feature>
<keyword evidence="1" id="KW-1133">Transmembrane helix</keyword>
<dbReference type="AlphaFoldDB" id="A0A1D1UWQ0"/>